<dbReference type="AlphaFoldDB" id="A0A8J3BW25"/>
<dbReference type="InterPro" id="IPR020845">
    <property type="entry name" value="AMP-binding_CS"/>
</dbReference>
<dbReference type="InterPro" id="IPR023213">
    <property type="entry name" value="CAT-like_dom_sf"/>
</dbReference>
<dbReference type="EMBL" id="BMMX01000001">
    <property type="protein sequence ID" value="GGK72677.1"/>
    <property type="molecule type" value="Genomic_DNA"/>
</dbReference>
<dbReference type="GO" id="GO:0003824">
    <property type="term" value="F:catalytic activity"/>
    <property type="evidence" value="ECO:0007669"/>
    <property type="project" value="InterPro"/>
</dbReference>
<dbReference type="GO" id="GO:0044550">
    <property type="term" value="P:secondary metabolite biosynthetic process"/>
    <property type="evidence" value="ECO:0007669"/>
    <property type="project" value="TreeGrafter"/>
</dbReference>
<dbReference type="InterPro" id="IPR010071">
    <property type="entry name" value="AA_adenyl_dom"/>
</dbReference>
<dbReference type="Gene3D" id="3.30.559.10">
    <property type="entry name" value="Chloramphenicol acetyltransferase-like domain"/>
    <property type="match status" value="1"/>
</dbReference>
<dbReference type="SUPFAM" id="SSF52777">
    <property type="entry name" value="CoA-dependent acyltransferases"/>
    <property type="match status" value="2"/>
</dbReference>
<feature type="region of interest" description="Disordered" evidence="1">
    <location>
        <begin position="33"/>
        <end position="58"/>
    </location>
</feature>
<dbReference type="NCBIfam" id="TIGR01733">
    <property type="entry name" value="AA-adenyl-dom"/>
    <property type="match status" value="1"/>
</dbReference>
<evidence type="ECO:0000313" key="6">
    <source>
        <dbReference type="Proteomes" id="UP000656042"/>
    </source>
</evidence>
<accession>A0A8J3BW25</accession>
<comment type="caution">
    <text evidence="5">The sequence shown here is derived from an EMBL/GenBank/DDBJ whole genome shotgun (WGS) entry which is preliminary data.</text>
</comment>
<dbReference type="PANTHER" id="PTHR45527:SF1">
    <property type="entry name" value="FATTY ACID SYNTHASE"/>
    <property type="match status" value="1"/>
</dbReference>
<evidence type="ECO:0000256" key="1">
    <source>
        <dbReference type="SAM" id="MobiDB-lite"/>
    </source>
</evidence>
<feature type="domain" description="AMP-binding enzyme C-terminal" evidence="4">
    <location>
        <begin position="917"/>
        <end position="993"/>
    </location>
</feature>
<dbReference type="GO" id="GO:0008610">
    <property type="term" value="P:lipid biosynthetic process"/>
    <property type="evidence" value="ECO:0007669"/>
    <property type="project" value="UniProtKB-ARBA"/>
</dbReference>
<reference evidence="5" key="2">
    <citation type="submission" date="2020-09" db="EMBL/GenBank/DDBJ databases">
        <authorList>
            <person name="Sun Q."/>
            <person name="Zhou Y."/>
        </authorList>
    </citation>
    <scope>NUCLEOTIDE SEQUENCE</scope>
    <source>
        <strain evidence="5">CGMCC 4.7299</strain>
    </source>
</reference>
<dbReference type="Gene3D" id="3.30.559.30">
    <property type="entry name" value="Nonribosomal peptide synthetase, condensation domain"/>
    <property type="match status" value="1"/>
</dbReference>
<evidence type="ECO:0008006" key="7">
    <source>
        <dbReference type="Google" id="ProtNLM"/>
    </source>
</evidence>
<dbReference type="Gene3D" id="3.30.300.30">
    <property type="match status" value="1"/>
</dbReference>
<dbReference type="Gene3D" id="3.40.50.12780">
    <property type="entry name" value="N-terminal domain of ligase-like"/>
    <property type="match status" value="1"/>
</dbReference>
<evidence type="ECO:0000259" key="2">
    <source>
        <dbReference type="Pfam" id="PF00501"/>
    </source>
</evidence>
<evidence type="ECO:0000259" key="3">
    <source>
        <dbReference type="Pfam" id="PF00668"/>
    </source>
</evidence>
<dbReference type="InterPro" id="IPR045851">
    <property type="entry name" value="AMP-bd_C_sf"/>
</dbReference>
<dbReference type="GO" id="GO:0031177">
    <property type="term" value="F:phosphopantetheine binding"/>
    <property type="evidence" value="ECO:0007669"/>
    <property type="project" value="TreeGrafter"/>
</dbReference>
<feature type="domain" description="AMP-dependent synthetase/ligase" evidence="2">
    <location>
        <begin position="518"/>
        <end position="857"/>
    </location>
</feature>
<dbReference type="FunFam" id="3.40.50.12780:FF:000012">
    <property type="entry name" value="Non-ribosomal peptide synthetase"/>
    <property type="match status" value="1"/>
</dbReference>
<dbReference type="PROSITE" id="PS00455">
    <property type="entry name" value="AMP_BINDING"/>
    <property type="match status" value="1"/>
</dbReference>
<sequence>MAVRILSQCRRVFGVELPLRALGPGVPLSGLLDSMREHGGDPAEPASTAAAGPQTDATGGDVVLTPGMQALASLRAIAADEATYHVVVELTIAGVLDRERLRRALRLLAERHEALRCTFHVRDGETVGRVAPVAALDYAECATQSEAETEQEVHLAARAPLDLQDRPVRVRLIRAAADRHLLVLTLHHMVCDGLSVRILLRDLTRLYRDDSPGTLPALRHRLSDLASASEARLDGGRRERLAAHWRTAMAGAPEETRLPGDLPESNRPQTRGARVPVVLERDQHLRVLAADCEATLFSVLAAGLALLARTYTEQDDLVIGFPVAGRADPDIQDVVAYLSQMMPLRMRPVDTMTVGELVAQAHDGVVAAVDHADLPFDEIVTAVAPHRTPGRHPLFQVALVLLAGLDDYAAVPGLTFRRRDVPTGTTKFDLSWYVEETTHGLRGYVEFDADRYSTALVERMVTQLGTVLDGMAAGRDLPVHRIPLHTGPDRDRIIAEYAPPADRAPEDGVADDVVAMVERFAAEQPDRPALWHTGDHVSYLSLNGQANRLARVLRRQGVGAEDLVGIHLPRSPDQIAALLAVFKAGAAYLPLDPAYPPDRLRYMAEDAGVRHIVAAGDVPWLSGLRNPPTIIDVSSAGGEPDSTDLRIRPDPAGLAYVIYTSGSTGRPKGVQLTHRALANVIVCSGPDFGIDRHTRVLQFVSFSFDASVWEIFMALGWGATLCLGPADHADSTQTVSETIRRCGATLIFLTPALLATVEPDEVPSVRLVITGGDRVSANLRDRWLPHSRFFAAYGPTEATIVQTWQECRQDSRADGPPPIGRPFANVRLYVLNRWGDPVPPGAVGEVCIGGLAVGRGYRGRPGQTADRFTPDPYSPVPGARLYHTGDLVRRGESGDLWFVGRLDHQVKIRGYRIEPSEVETVLRRSPEVADAIVRAEAGPSGQARLVAYVQPAANAGDGLGERLRHWLNQSVPQHTVPDLVHLIPVFPLTANGKVDIDLVRALADVSPARLADLLSQVEMPEPAGMRLTEGPPA</sequence>
<protein>
    <recommendedName>
        <fullName evidence="7">Amino acid adenylation domain-containing protein</fullName>
    </recommendedName>
</protein>
<dbReference type="GO" id="GO:0043041">
    <property type="term" value="P:amino acid activation for nonribosomal peptide biosynthetic process"/>
    <property type="evidence" value="ECO:0007669"/>
    <property type="project" value="TreeGrafter"/>
</dbReference>
<reference evidence="5" key="1">
    <citation type="journal article" date="2014" name="Int. J. Syst. Evol. Microbiol.">
        <title>Complete genome sequence of Corynebacterium casei LMG S-19264T (=DSM 44701T), isolated from a smear-ripened cheese.</title>
        <authorList>
            <consortium name="US DOE Joint Genome Institute (JGI-PGF)"/>
            <person name="Walter F."/>
            <person name="Albersmeier A."/>
            <person name="Kalinowski J."/>
            <person name="Ruckert C."/>
        </authorList>
    </citation>
    <scope>NUCLEOTIDE SEQUENCE</scope>
    <source>
        <strain evidence="5">CGMCC 4.7299</strain>
    </source>
</reference>
<dbReference type="CDD" id="cd19531">
    <property type="entry name" value="LCL_NRPS-like"/>
    <property type="match status" value="1"/>
</dbReference>
<dbReference type="InterPro" id="IPR000873">
    <property type="entry name" value="AMP-dep_synth/lig_dom"/>
</dbReference>
<dbReference type="Proteomes" id="UP000656042">
    <property type="component" value="Unassembled WGS sequence"/>
</dbReference>
<dbReference type="CDD" id="cd05930">
    <property type="entry name" value="A_NRPS"/>
    <property type="match status" value="1"/>
</dbReference>
<dbReference type="InterPro" id="IPR042099">
    <property type="entry name" value="ANL_N_sf"/>
</dbReference>
<feature type="domain" description="Condensation" evidence="3">
    <location>
        <begin position="78"/>
        <end position="482"/>
    </location>
</feature>
<dbReference type="InterPro" id="IPR025110">
    <property type="entry name" value="AMP-bd_C"/>
</dbReference>
<evidence type="ECO:0000313" key="5">
    <source>
        <dbReference type="EMBL" id="GGK72677.1"/>
    </source>
</evidence>
<dbReference type="Pfam" id="PF00501">
    <property type="entry name" value="AMP-binding"/>
    <property type="match status" value="1"/>
</dbReference>
<dbReference type="Pfam" id="PF13193">
    <property type="entry name" value="AMP-binding_C"/>
    <property type="match status" value="1"/>
</dbReference>
<dbReference type="FunFam" id="3.40.50.980:FF:000001">
    <property type="entry name" value="Non-ribosomal peptide synthetase"/>
    <property type="match status" value="1"/>
</dbReference>
<dbReference type="PANTHER" id="PTHR45527">
    <property type="entry name" value="NONRIBOSOMAL PEPTIDE SYNTHETASE"/>
    <property type="match status" value="1"/>
</dbReference>
<gene>
    <name evidence="5" type="ORF">GCM10012284_03150</name>
</gene>
<keyword evidence="6" id="KW-1185">Reference proteome</keyword>
<name>A0A8J3BW25_9ACTN</name>
<organism evidence="5 6">
    <name type="scientific">Mangrovihabitans endophyticus</name>
    <dbReference type="NCBI Taxonomy" id="1751298"/>
    <lineage>
        <taxon>Bacteria</taxon>
        <taxon>Bacillati</taxon>
        <taxon>Actinomycetota</taxon>
        <taxon>Actinomycetes</taxon>
        <taxon>Micromonosporales</taxon>
        <taxon>Micromonosporaceae</taxon>
        <taxon>Mangrovihabitans</taxon>
    </lineage>
</organism>
<feature type="region of interest" description="Disordered" evidence="1">
    <location>
        <begin position="252"/>
        <end position="272"/>
    </location>
</feature>
<dbReference type="InterPro" id="IPR001242">
    <property type="entry name" value="Condensation_dom"/>
</dbReference>
<proteinExistence type="predicted"/>
<dbReference type="GO" id="GO:0005737">
    <property type="term" value="C:cytoplasm"/>
    <property type="evidence" value="ECO:0007669"/>
    <property type="project" value="TreeGrafter"/>
</dbReference>
<dbReference type="Pfam" id="PF00668">
    <property type="entry name" value="Condensation"/>
    <property type="match status" value="1"/>
</dbReference>
<evidence type="ECO:0000259" key="4">
    <source>
        <dbReference type="Pfam" id="PF13193"/>
    </source>
</evidence>
<dbReference type="SUPFAM" id="SSF56801">
    <property type="entry name" value="Acetyl-CoA synthetase-like"/>
    <property type="match status" value="1"/>
</dbReference>